<proteinExistence type="predicted"/>
<dbReference type="OrthoDB" id="2735536at2759"/>
<dbReference type="GO" id="GO:0004029">
    <property type="term" value="F:aldehyde dehydrogenase (NAD+) activity"/>
    <property type="evidence" value="ECO:0007669"/>
    <property type="project" value="TreeGrafter"/>
</dbReference>
<dbReference type="GO" id="GO:0005737">
    <property type="term" value="C:cytoplasm"/>
    <property type="evidence" value="ECO:0007669"/>
    <property type="project" value="TreeGrafter"/>
</dbReference>
<dbReference type="AlphaFoldDB" id="A0A9N9FKC7"/>
<dbReference type="InterPro" id="IPR001509">
    <property type="entry name" value="Epimerase_deHydtase"/>
</dbReference>
<dbReference type="Pfam" id="PF01370">
    <property type="entry name" value="Epimerase"/>
    <property type="match status" value="1"/>
</dbReference>
<feature type="chain" id="PRO_5040292342" evidence="1">
    <location>
        <begin position="19"/>
        <end position="306"/>
    </location>
</feature>
<dbReference type="EMBL" id="CAJVPS010001466">
    <property type="protein sequence ID" value="CAG8539129.1"/>
    <property type="molecule type" value="Genomic_DNA"/>
</dbReference>
<comment type="caution">
    <text evidence="3">The sequence shown here is derived from an EMBL/GenBank/DDBJ whole genome shotgun (WGS) entry which is preliminary data.</text>
</comment>
<evidence type="ECO:0000259" key="2">
    <source>
        <dbReference type="Pfam" id="PF01370"/>
    </source>
</evidence>
<name>A0A9N9FKC7_9GLOM</name>
<dbReference type="InterPro" id="IPR051783">
    <property type="entry name" value="NAD(P)-dependent_oxidoreduct"/>
</dbReference>
<dbReference type="PANTHER" id="PTHR48079:SF3">
    <property type="entry name" value="NAD-DEPENDENT EPIMERASE_DEHYDRATASE DOMAIN-CONTAINING PROTEIN"/>
    <property type="match status" value="1"/>
</dbReference>
<protein>
    <submittedName>
        <fullName evidence="3">5901_t:CDS:1</fullName>
    </submittedName>
</protein>
<gene>
    <name evidence="3" type="ORF">ALEPTO_LOCUS5321</name>
</gene>
<organism evidence="3 4">
    <name type="scientific">Ambispora leptoticha</name>
    <dbReference type="NCBI Taxonomy" id="144679"/>
    <lineage>
        <taxon>Eukaryota</taxon>
        <taxon>Fungi</taxon>
        <taxon>Fungi incertae sedis</taxon>
        <taxon>Mucoromycota</taxon>
        <taxon>Glomeromycotina</taxon>
        <taxon>Glomeromycetes</taxon>
        <taxon>Archaeosporales</taxon>
        <taxon>Ambisporaceae</taxon>
        <taxon>Ambispora</taxon>
    </lineage>
</organism>
<sequence>MVKVLVLGATGFLGNALATAFARAGHQTYGLVRSQVKAKVLEKEEIIVVVADINEPAKWSSVAEKVDVVVDATVDYQNPVGHVERILSTVESASRKRVSNGAQKLVYIFTSGIWVYGENGSNVLTESSLPNNPPKHIAWRIDVEKKIISSTDVNGIVFRPGTFYGKGGSLTAIWFNAALQGDLKTPGKRDLRWAVVHVDDLADAYVRAAERAELVKGQIFIVANNQSESISDCLEAVARVTGYKSDSNKAISFVEPDPANPIDIGRAISNVVDSSKVRNLLGWKQQHLGFVDGIDFWWASFKAHNL</sequence>
<keyword evidence="4" id="KW-1185">Reference proteome</keyword>
<evidence type="ECO:0000313" key="4">
    <source>
        <dbReference type="Proteomes" id="UP000789508"/>
    </source>
</evidence>
<dbReference type="InterPro" id="IPR036291">
    <property type="entry name" value="NAD(P)-bd_dom_sf"/>
</dbReference>
<dbReference type="SUPFAM" id="SSF51735">
    <property type="entry name" value="NAD(P)-binding Rossmann-fold domains"/>
    <property type="match status" value="1"/>
</dbReference>
<keyword evidence="1" id="KW-0732">Signal</keyword>
<accession>A0A9N9FKC7</accession>
<dbReference type="Gene3D" id="3.40.50.720">
    <property type="entry name" value="NAD(P)-binding Rossmann-like Domain"/>
    <property type="match status" value="1"/>
</dbReference>
<feature type="signal peptide" evidence="1">
    <location>
        <begin position="1"/>
        <end position="18"/>
    </location>
</feature>
<evidence type="ECO:0000313" key="3">
    <source>
        <dbReference type="EMBL" id="CAG8539129.1"/>
    </source>
</evidence>
<feature type="domain" description="NAD-dependent epimerase/dehydratase" evidence="2">
    <location>
        <begin position="4"/>
        <end position="222"/>
    </location>
</feature>
<evidence type="ECO:0000256" key="1">
    <source>
        <dbReference type="SAM" id="SignalP"/>
    </source>
</evidence>
<dbReference type="Proteomes" id="UP000789508">
    <property type="component" value="Unassembled WGS sequence"/>
</dbReference>
<dbReference type="PANTHER" id="PTHR48079">
    <property type="entry name" value="PROTEIN YEEZ"/>
    <property type="match status" value="1"/>
</dbReference>
<reference evidence="3" key="1">
    <citation type="submission" date="2021-06" db="EMBL/GenBank/DDBJ databases">
        <authorList>
            <person name="Kallberg Y."/>
            <person name="Tangrot J."/>
            <person name="Rosling A."/>
        </authorList>
    </citation>
    <scope>NUCLEOTIDE SEQUENCE</scope>
    <source>
        <strain evidence="3">FL130A</strain>
    </source>
</reference>